<keyword evidence="2" id="KW-1185">Reference proteome</keyword>
<reference evidence="1 2" key="1">
    <citation type="journal article" date="2016" name="Genome Biol. Evol.">
        <title>Divergent and convergent evolution of fungal pathogenicity.</title>
        <authorList>
            <person name="Shang Y."/>
            <person name="Xiao G."/>
            <person name="Zheng P."/>
            <person name="Cen K."/>
            <person name="Zhan S."/>
            <person name="Wang C."/>
        </authorList>
    </citation>
    <scope>NUCLEOTIDE SEQUENCE [LARGE SCALE GENOMIC DNA]</scope>
    <source>
        <strain evidence="1 2">RCEF 4871</strain>
    </source>
</reference>
<dbReference type="AlphaFoldDB" id="A0A162M489"/>
<dbReference type="OrthoDB" id="10250990at2759"/>
<accession>A0A162M489</accession>
<protein>
    <submittedName>
        <fullName evidence="1">Uncharacterized protein</fullName>
    </submittedName>
</protein>
<organism evidence="1 2">
    <name type="scientific">Metarhizium rileyi (strain RCEF 4871)</name>
    <name type="common">Nomuraea rileyi</name>
    <dbReference type="NCBI Taxonomy" id="1649241"/>
    <lineage>
        <taxon>Eukaryota</taxon>
        <taxon>Fungi</taxon>
        <taxon>Dikarya</taxon>
        <taxon>Ascomycota</taxon>
        <taxon>Pezizomycotina</taxon>
        <taxon>Sordariomycetes</taxon>
        <taxon>Hypocreomycetidae</taxon>
        <taxon>Hypocreales</taxon>
        <taxon>Clavicipitaceae</taxon>
        <taxon>Metarhizium</taxon>
    </lineage>
</organism>
<dbReference type="EMBL" id="AZHC01000002">
    <property type="protein sequence ID" value="OAA50410.1"/>
    <property type="molecule type" value="Genomic_DNA"/>
</dbReference>
<proteinExistence type="predicted"/>
<name>A0A162M489_METRR</name>
<evidence type="ECO:0000313" key="1">
    <source>
        <dbReference type="EMBL" id="OAA50410.1"/>
    </source>
</evidence>
<dbReference type="Proteomes" id="UP000243498">
    <property type="component" value="Unassembled WGS sequence"/>
</dbReference>
<sequence length="64" mass="7264">MVKEWESKGSGQKTAVVLEGVRFLGFEADWDNGRHNVFGLTRPKFEFEEHLGGQQGLEKINSQN</sequence>
<gene>
    <name evidence="1" type="ORF">NOR_00860</name>
</gene>
<comment type="caution">
    <text evidence="1">The sequence shown here is derived from an EMBL/GenBank/DDBJ whole genome shotgun (WGS) entry which is preliminary data.</text>
</comment>
<evidence type="ECO:0000313" key="2">
    <source>
        <dbReference type="Proteomes" id="UP000243498"/>
    </source>
</evidence>